<dbReference type="OrthoDB" id="7999567at2"/>
<name>A0A0H1RDU1_9HYPH</name>
<sequence length="94" mass="10157">MRNMRADRAKPVAAGLLASVSLERARLDRLAKEAASRPLFVAGSFDRSAIMTAAIAQARLQRAKGNKASWSQLLASALKFACICAKQQRAFATH</sequence>
<dbReference type="STRING" id="1225564.AA309_23820"/>
<dbReference type="Proteomes" id="UP000035489">
    <property type="component" value="Unassembled WGS sequence"/>
</dbReference>
<gene>
    <name evidence="1" type="ORF">AA309_23820</name>
</gene>
<comment type="caution">
    <text evidence="1">The sequence shown here is derived from an EMBL/GenBank/DDBJ whole genome shotgun (WGS) entry which is preliminary data.</text>
</comment>
<proteinExistence type="predicted"/>
<reference evidence="1 2" key="1">
    <citation type="submission" date="2015-05" db="EMBL/GenBank/DDBJ databases">
        <title>Draft genome sequence of Microvirga vignae strain BR3299, a novel nitrogen fixing bacteria isolated from Brazil semi-aired region.</title>
        <authorList>
            <person name="Zilli J.E."/>
            <person name="Passos S.R."/>
            <person name="Leite J."/>
            <person name="Baldani J.I."/>
            <person name="Xavier G.R."/>
            <person name="Rumjaneck N.G."/>
            <person name="Simoes-Araujo J.L."/>
        </authorList>
    </citation>
    <scope>NUCLEOTIDE SEQUENCE [LARGE SCALE GENOMIC DNA]</scope>
    <source>
        <strain evidence="1 2">BR3299</strain>
    </source>
</reference>
<accession>A0A0H1RDU1</accession>
<evidence type="ECO:0000313" key="1">
    <source>
        <dbReference type="EMBL" id="KLK90777.1"/>
    </source>
</evidence>
<dbReference type="EMBL" id="LCYG01000067">
    <property type="protein sequence ID" value="KLK90777.1"/>
    <property type="molecule type" value="Genomic_DNA"/>
</dbReference>
<dbReference type="AlphaFoldDB" id="A0A0H1RDU1"/>
<evidence type="ECO:0000313" key="2">
    <source>
        <dbReference type="Proteomes" id="UP000035489"/>
    </source>
</evidence>
<organism evidence="1 2">
    <name type="scientific">Microvirga vignae</name>
    <dbReference type="NCBI Taxonomy" id="1225564"/>
    <lineage>
        <taxon>Bacteria</taxon>
        <taxon>Pseudomonadati</taxon>
        <taxon>Pseudomonadota</taxon>
        <taxon>Alphaproteobacteria</taxon>
        <taxon>Hyphomicrobiales</taxon>
        <taxon>Methylobacteriaceae</taxon>
        <taxon>Microvirga</taxon>
    </lineage>
</organism>
<protein>
    <submittedName>
        <fullName evidence="1">Uncharacterized protein</fullName>
    </submittedName>
</protein>
<keyword evidence="2" id="KW-1185">Reference proteome</keyword>
<dbReference type="PATRIC" id="fig|1225564.3.peg.6185"/>